<dbReference type="Gene3D" id="3.40.50.300">
    <property type="entry name" value="P-loop containing nucleotide triphosphate hydrolases"/>
    <property type="match status" value="1"/>
</dbReference>
<dbReference type="OMA" id="VTIYMAK"/>
<dbReference type="GeneID" id="25566758"/>
<evidence type="ECO:0000256" key="8">
    <source>
        <dbReference type="ARBA" id="ARBA00024363"/>
    </source>
</evidence>
<sequence>MSCFRKSSSSHARLAEGDPEAQENGGRRTTLQRLAADFQTTKRVVPYLWPAGETGLKVRVVAALVFMAFSKILTVMLPLFYKAAIDALTTSPPTMPTGIIIGYGLVRLGSQAFSDGRDATFIKVTQNALRSVALRTFTHLHSLSLDFHLKRKTGGVLRAISRGTRGISTILSFFLFNIGPIILEVLFTCGILLVQYEGWFALITFVTIVTYIVWTLVITEWRNKFRREMNAKDNDANDKAVDSLLNYETVKYFSNEGHEQNRYDFALRGYMKAAIASQSSLMVLNVGQAGLIAVGVTSVMLLAARRVVSGHMTAGDFVLVNTYLLQLYLPLNFLGSSYRMIKQGLVDVDSMMQLLDVPRDVVDVPVPEALPTPLTGAVEFNDVYFRYRDDVAVLNGVSFEVPAGGSLALVGASGAGKSTIARLLYRFYDVNSGAILLDGVRIDEVDQAALRRQIGIVPQDTVLFNDTLGYNIRYGNPRASHEQVVAAARAAQIHEFVESLPEGYETKVGERGLRLSGGEKQRVAIARALLKDPPVMIFDEATSALDTRTEREIQDALASAAVGRTTITIAHRLSTIVDVDQIVVLGDGCVLERGTHDELVARDDGAYAALWEEQQREQF</sequence>
<dbReference type="GO" id="GO:0005524">
    <property type="term" value="F:ATP binding"/>
    <property type="evidence" value="ECO:0007669"/>
    <property type="project" value="UniProtKB-KW"/>
</dbReference>
<evidence type="ECO:0000259" key="12">
    <source>
        <dbReference type="PROSITE" id="PS50929"/>
    </source>
</evidence>
<feature type="transmembrane region" description="Helical" evidence="10">
    <location>
        <begin position="281"/>
        <end position="303"/>
    </location>
</feature>
<keyword evidence="6 10" id="KW-1133">Transmembrane helix</keyword>
<dbReference type="RefSeq" id="XP_013755722.1">
    <property type="nucleotide sequence ID" value="XM_013900268.1"/>
</dbReference>
<name>A0A0L0DIC8_THETB</name>
<dbReference type="InterPro" id="IPR003593">
    <property type="entry name" value="AAA+_ATPase"/>
</dbReference>
<evidence type="ECO:0000256" key="6">
    <source>
        <dbReference type="ARBA" id="ARBA00022989"/>
    </source>
</evidence>
<dbReference type="SUPFAM" id="SSF52540">
    <property type="entry name" value="P-loop containing nucleoside triphosphate hydrolases"/>
    <property type="match status" value="1"/>
</dbReference>
<dbReference type="OrthoDB" id="6500128at2759"/>
<dbReference type="Gene3D" id="1.20.1560.10">
    <property type="entry name" value="ABC transporter type 1, transmembrane domain"/>
    <property type="match status" value="1"/>
</dbReference>
<keyword evidence="4" id="KW-0547">Nucleotide-binding</keyword>
<evidence type="ECO:0000256" key="3">
    <source>
        <dbReference type="ARBA" id="ARBA00022692"/>
    </source>
</evidence>
<feature type="transmembrane region" description="Helical" evidence="10">
    <location>
        <begin position="199"/>
        <end position="219"/>
    </location>
</feature>
<dbReference type="InterPro" id="IPR036640">
    <property type="entry name" value="ABC1_TM_sf"/>
</dbReference>
<dbReference type="PANTHER" id="PTHR24221">
    <property type="entry name" value="ATP-BINDING CASSETTE SUB-FAMILY B"/>
    <property type="match status" value="1"/>
</dbReference>
<evidence type="ECO:0000259" key="11">
    <source>
        <dbReference type="PROSITE" id="PS50893"/>
    </source>
</evidence>
<keyword evidence="7 10" id="KW-0472">Membrane</keyword>
<dbReference type="PROSITE" id="PS50929">
    <property type="entry name" value="ABC_TM1F"/>
    <property type="match status" value="1"/>
</dbReference>
<evidence type="ECO:0000256" key="2">
    <source>
        <dbReference type="ARBA" id="ARBA00022448"/>
    </source>
</evidence>
<dbReference type="InterPro" id="IPR039421">
    <property type="entry name" value="Type_1_exporter"/>
</dbReference>
<dbReference type="InterPro" id="IPR027417">
    <property type="entry name" value="P-loop_NTPase"/>
</dbReference>
<protein>
    <submittedName>
        <fullName evidence="13">ABC transporter</fullName>
    </submittedName>
</protein>
<evidence type="ECO:0000256" key="1">
    <source>
        <dbReference type="ARBA" id="ARBA00004141"/>
    </source>
</evidence>
<dbReference type="FunFam" id="3.40.50.300:FF:000186">
    <property type="entry name" value="ATP-binding cassette sub-family B member 7, mitochondrial"/>
    <property type="match status" value="1"/>
</dbReference>
<dbReference type="InterPro" id="IPR003439">
    <property type="entry name" value="ABC_transporter-like_ATP-bd"/>
</dbReference>
<reference evidence="13 14" key="1">
    <citation type="submission" date="2010-05" db="EMBL/GenBank/DDBJ databases">
        <title>The Genome Sequence of Thecamonas trahens ATCC 50062.</title>
        <authorList>
            <consortium name="The Broad Institute Genome Sequencing Platform"/>
            <person name="Russ C."/>
            <person name="Cuomo C."/>
            <person name="Shea T."/>
            <person name="Young S.K."/>
            <person name="Zeng Q."/>
            <person name="Koehrsen M."/>
            <person name="Haas B."/>
            <person name="Borodovsky M."/>
            <person name="Guigo R."/>
            <person name="Alvarado L."/>
            <person name="Berlin A."/>
            <person name="Bochicchio J."/>
            <person name="Borenstein D."/>
            <person name="Chapman S."/>
            <person name="Chen Z."/>
            <person name="Freedman E."/>
            <person name="Gellesch M."/>
            <person name="Goldberg J."/>
            <person name="Griggs A."/>
            <person name="Gujja S."/>
            <person name="Heilman E."/>
            <person name="Heiman D."/>
            <person name="Hepburn T."/>
            <person name="Howarth C."/>
            <person name="Jen D."/>
            <person name="Larson L."/>
            <person name="Mehta T."/>
            <person name="Park D."/>
            <person name="Pearson M."/>
            <person name="Roberts A."/>
            <person name="Saif S."/>
            <person name="Shenoy N."/>
            <person name="Sisk P."/>
            <person name="Stolte C."/>
            <person name="Sykes S."/>
            <person name="Thomson T."/>
            <person name="Walk T."/>
            <person name="White J."/>
            <person name="Yandava C."/>
            <person name="Burger G."/>
            <person name="Gray M.W."/>
            <person name="Holland P.W.H."/>
            <person name="King N."/>
            <person name="Lang F.B.F."/>
            <person name="Roger A.J."/>
            <person name="Ruiz-Trillo I."/>
            <person name="Lander E."/>
            <person name="Nusbaum C."/>
        </authorList>
    </citation>
    <scope>NUCLEOTIDE SEQUENCE [LARGE SCALE GENOMIC DNA]</scope>
    <source>
        <strain evidence="13 14">ATCC 50062</strain>
    </source>
</reference>
<dbReference type="InterPro" id="IPR011527">
    <property type="entry name" value="ABC1_TM_dom"/>
</dbReference>
<evidence type="ECO:0000313" key="13">
    <source>
        <dbReference type="EMBL" id="KNC51861.1"/>
    </source>
</evidence>
<feature type="transmembrane region" description="Helical" evidence="10">
    <location>
        <begin position="60"/>
        <end position="81"/>
    </location>
</feature>
<evidence type="ECO:0000256" key="7">
    <source>
        <dbReference type="ARBA" id="ARBA00023136"/>
    </source>
</evidence>
<evidence type="ECO:0000256" key="5">
    <source>
        <dbReference type="ARBA" id="ARBA00022840"/>
    </source>
</evidence>
<dbReference type="SUPFAM" id="SSF90123">
    <property type="entry name" value="ABC transporter transmembrane region"/>
    <property type="match status" value="1"/>
</dbReference>
<keyword evidence="2" id="KW-0813">Transport</keyword>
<comment type="subcellular location">
    <subcellularLocation>
        <location evidence="1">Membrane</location>
        <topology evidence="1">Multi-pass membrane protein</topology>
    </subcellularLocation>
</comment>
<dbReference type="EMBL" id="GL349470">
    <property type="protein sequence ID" value="KNC51861.1"/>
    <property type="molecule type" value="Genomic_DNA"/>
</dbReference>
<organism evidence="13 14">
    <name type="scientific">Thecamonas trahens ATCC 50062</name>
    <dbReference type="NCBI Taxonomy" id="461836"/>
    <lineage>
        <taxon>Eukaryota</taxon>
        <taxon>Apusozoa</taxon>
        <taxon>Apusomonadida</taxon>
        <taxon>Apusomonadidae</taxon>
        <taxon>Thecamonas</taxon>
    </lineage>
</organism>
<dbReference type="eggNOG" id="KOG0057">
    <property type="taxonomic scope" value="Eukaryota"/>
</dbReference>
<evidence type="ECO:0000313" key="14">
    <source>
        <dbReference type="Proteomes" id="UP000054408"/>
    </source>
</evidence>
<keyword evidence="14" id="KW-1185">Reference proteome</keyword>
<feature type="region of interest" description="Disordered" evidence="9">
    <location>
        <begin position="1"/>
        <end position="27"/>
    </location>
</feature>
<dbReference type="GO" id="GO:0016020">
    <property type="term" value="C:membrane"/>
    <property type="evidence" value="ECO:0007669"/>
    <property type="project" value="UniProtKB-SubCell"/>
</dbReference>
<dbReference type="STRING" id="461836.A0A0L0DIC8"/>
<dbReference type="PROSITE" id="PS00211">
    <property type="entry name" value="ABC_TRANSPORTER_1"/>
    <property type="match status" value="1"/>
</dbReference>
<feature type="transmembrane region" description="Helical" evidence="10">
    <location>
        <begin position="170"/>
        <end position="193"/>
    </location>
</feature>
<keyword evidence="3 10" id="KW-0812">Transmembrane</keyword>
<dbReference type="InterPro" id="IPR017871">
    <property type="entry name" value="ABC_transporter-like_CS"/>
</dbReference>
<evidence type="ECO:0000256" key="10">
    <source>
        <dbReference type="SAM" id="Phobius"/>
    </source>
</evidence>
<dbReference type="SMART" id="SM00382">
    <property type="entry name" value="AAA"/>
    <property type="match status" value="1"/>
</dbReference>
<feature type="domain" description="ABC transmembrane type-1" evidence="12">
    <location>
        <begin position="61"/>
        <end position="343"/>
    </location>
</feature>
<feature type="transmembrane region" description="Helical" evidence="10">
    <location>
        <begin position="323"/>
        <end position="341"/>
    </location>
</feature>
<comment type="similarity">
    <text evidence="8">Belongs to the ABC transporter superfamily. ABCB family. Heavy Metal importer (TC 3.A.1.210) subfamily.</text>
</comment>
<dbReference type="GO" id="GO:0140359">
    <property type="term" value="F:ABC-type transporter activity"/>
    <property type="evidence" value="ECO:0007669"/>
    <property type="project" value="InterPro"/>
</dbReference>
<dbReference type="Pfam" id="PF00005">
    <property type="entry name" value="ABC_tran"/>
    <property type="match status" value="1"/>
</dbReference>
<dbReference type="Proteomes" id="UP000054408">
    <property type="component" value="Unassembled WGS sequence"/>
</dbReference>
<accession>A0A0L0DIC8</accession>
<evidence type="ECO:0000256" key="4">
    <source>
        <dbReference type="ARBA" id="ARBA00022741"/>
    </source>
</evidence>
<dbReference type="PANTHER" id="PTHR24221:SF654">
    <property type="entry name" value="ATP-BINDING CASSETTE SUB-FAMILY B MEMBER 6"/>
    <property type="match status" value="1"/>
</dbReference>
<dbReference type="CDD" id="cd18582">
    <property type="entry name" value="ABC_6TM_ATM1_ABCB7"/>
    <property type="match status" value="1"/>
</dbReference>
<dbReference type="AlphaFoldDB" id="A0A0L0DIC8"/>
<evidence type="ECO:0000256" key="9">
    <source>
        <dbReference type="SAM" id="MobiDB-lite"/>
    </source>
</evidence>
<dbReference type="GO" id="GO:0016887">
    <property type="term" value="F:ATP hydrolysis activity"/>
    <property type="evidence" value="ECO:0007669"/>
    <property type="project" value="InterPro"/>
</dbReference>
<keyword evidence="5" id="KW-0067">ATP-binding</keyword>
<proteinExistence type="inferred from homology"/>
<gene>
    <name evidence="13" type="ORF">AMSG_07954</name>
</gene>
<dbReference type="PROSITE" id="PS50893">
    <property type="entry name" value="ABC_TRANSPORTER_2"/>
    <property type="match status" value="1"/>
</dbReference>
<feature type="compositionally biased region" description="Polar residues" evidence="9">
    <location>
        <begin position="1"/>
        <end position="11"/>
    </location>
</feature>
<dbReference type="Pfam" id="PF00664">
    <property type="entry name" value="ABC_membrane"/>
    <property type="match status" value="1"/>
</dbReference>
<feature type="domain" description="ABC transporter" evidence="11">
    <location>
        <begin position="378"/>
        <end position="612"/>
    </location>
</feature>